<proteinExistence type="predicted"/>
<organism evidence="1 2">
    <name type="scientific">Streptomyces morookaense</name>
    <name type="common">Streptoverticillium morookaense</name>
    <dbReference type="NCBI Taxonomy" id="1970"/>
    <lineage>
        <taxon>Bacteria</taxon>
        <taxon>Bacillati</taxon>
        <taxon>Actinomycetota</taxon>
        <taxon>Actinomycetes</taxon>
        <taxon>Kitasatosporales</taxon>
        <taxon>Streptomycetaceae</taxon>
        <taxon>Streptomyces</taxon>
    </lineage>
</organism>
<name>A0A7Y7B1V2_STRMO</name>
<comment type="caution">
    <text evidence="1">The sequence shown here is derived from an EMBL/GenBank/DDBJ whole genome shotgun (WGS) entry which is preliminary data.</text>
</comment>
<sequence length="106" mass="10976">MNTVAPRTTSVTVHPAEERFSADALRFAELAARSGLEPELARRLENSPAAVLAEFGLSAGHPEPAAGTTLLIEDLSRSTAGALVVPTWTVVAPTPQEPTGATAGRC</sequence>
<dbReference type="Proteomes" id="UP000587462">
    <property type="component" value="Unassembled WGS sequence"/>
</dbReference>
<accession>A0A7Y7B1V2</accession>
<dbReference type="EMBL" id="JABBXF010000012">
    <property type="protein sequence ID" value="NVK77480.1"/>
    <property type="molecule type" value="Genomic_DNA"/>
</dbReference>
<keyword evidence="2" id="KW-1185">Reference proteome</keyword>
<dbReference type="AlphaFoldDB" id="A0A7Y7B1V2"/>
<evidence type="ECO:0000313" key="1">
    <source>
        <dbReference type="EMBL" id="NVK77480.1"/>
    </source>
</evidence>
<reference evidence="1 2" key="1">
    <citation type="submission" date="2020-04" db="EMBL/GenBank/DDBJ databases">
        <title>Draft Genome Sequence of Streptomyces morookaense DSM 40503, an 8-azaguanine-producing strain.</title>
        <authorList>
            <person name="Qi J."/>
            <person name="Gao J.-M."/>
        </authorList>
    </citation>
    <scope>NUCLEOTIDE SEQUENCE [LARGE SCALE GENOMIC DNA]</scope>
    <source>
        <strain evidence="1 2">DSM 40503</strain>
    </source>
</reference>
<dbReference type="RefSeq" id="WP_171079262.1">
    <property type="nucleotide sequence ID" value="NZ_BNBU01000003.1"/>
</dbReference>
<protein>
    <submittedName>
        <fullName evidence="1">Uncharacterized protein</fullName>
    </submittedName>
</protein>
<gene>
    <name evidence="1" type="ORF">HG542_07365</name>
</gene>
<evidence type="ECO:0000313" key="2">
    <source>
        <dbReference type="Proteomes" id="UP000587462"/>
    </source>
</evidence>